<reference evidence="1 2" key="1">
    <citation type="journal article" date="2014" name="Int. J. Syst. Evol. Microbiol.">
        <title>Nitrososphaera viennensis gen. nov., sp. nov., an aerobic and mesophilic, ammonia-oxidizing archaeon from soil and a member of the archaeal phylum Thaumarchaeota.</title>
        <authorList>
            <person name="Stieglmeier M."/>
            <person name="Klingl A."/>
            <person name="Alves R.J."/>
            <person name="Rittmann S.K."/>
            <person name="Melcher M."/>
            <person name="Leisch N."/>
            <person name="Schleper C."/>
        </authorList>
    </citation>
    <scope>NUCLEOTIDE SEQUENCE [LARGE SCALE GENOMIC DNA]</scope>
    <source>
        <strain evidence="1">EN76</strain>
    </source>
</reference>
<dbReference type="AlphaFoldDB" id="A0A060HLT3"/>
<evidence type="ECO:0000313" key="2">
    <source>
        <dbReference type="Proteomes" id="UP000027093"/>
    </source>
</evidence>
<dbReference type="RefSeq" id="WP_075055170.1">
    <property type="nucleotide sequence ID" value="NZ_CP007536.1"/>
</dbReference>
<keyword evidence="2" id="KW-1185">Reference proteome</keyword>
<proteinExistence type="predicted"/>
<organism evidence="1 2">
    <name type="scientific">Nitrososphaera viennensis EN76</name>
    <dbReference type="NCBI Taxonomy" id="926571"/>
    <lineage>
        <taxon>Archaea</taxon>
        <taxon>Nitrososphaerota</taxon>
        <taxon>Nitrososphaeria</taxon>
        <taxon>Nitrososphaerales</taxon>
        <taxon>Nitrososphaeraceae</taxon>
        <taxon>Nitrososphaera</taxon>
    </lineage>
</organism>
<gene>
    <name evidence="1" type="ORF">NVIE_021480</name>
</gene>
<name>A0A060HLT3_9ARCH</name>
<dbReference type="HOGENOM" id="CLU_658278_0_0_2"/>
<evidence type="ECO:0000313" key="1">
    <source>
        <dbReference type="EMBL" id="AIC16413.1"/>
    </source>
</evidence>
<dbReference type="GeneID" id="74947390"/>
<dbReference type="KEGG" id="nvn:NVIE_021480"/>
<accession>A0A060HLT3</accession>
<sequence>MEKVVATKTDIATIGSLDANLKELKISLAQAPATIQYIEHVRAMDFQASELKAIHEAVAKFGSAQQILEAVNSYGSKMAIDKATAASKAQKERMDASLADAVNNFKGIQEKVQAASQSLHVLHRLEKEGLTESKMLHIEKVCEKLGGLEQAERKVSGYVTLEQLENEINLRKDELRQIEENMAHRQRVNEFAEKLLTKFRYNLSAIDEVYAAAEASGEPIETIRRINRLGDLQKIEAEIEKKDRELVANEIYFEAATEATQILSDGTEALKKQQKELIESIVGELSEAFKNATNSIAVEHQKGINRLSEFQEKYAGIMANAEVLENELKMARVLMTTRNFPAEVLQWPLEFAVLFLEVAARFCRAKSANPKIELKKQFEEKYGLTYIASANIAFLDLVEWAIEALELYIGRSKRVLP</sequence>
<dbReference type="STRING" id="926571.NVIE_021480"/>
<dbReference type="Proteomes" id="UP000027093">
    <property type="component" value="Chromosome"/>
</dbReference>
<protein>
    <submittedName>
        <fullName evidence="1">Uncharacterized protein</fullName>
    </submittedName>
</protein>
<dbReference type="EMBL" id="CP007536">
    <property type="protein sequence ID" value="AIC16413.1"/>
    <property type="molecule type" value="Genomic_DNA"/>
</dbReference>